<evidence type="ECO:0000256" key="3">
    <source>
        <dbReference type="ARBA" id="ARBA00022840"/>
    </source>
</evidence>
<keyword evidence="3" id="KW-0067">ATP-binding</keyword>
<feature type="domain" description="Carboxyltransferase" evidence="4">
    <location>
        <begin position="25"/>
        <end position="301"/>
    </location>
</feature>
<dbReference type="InterPro" id="IPR052708">
    <property type="entry name" value="PxpC"/>
</dbReference>
<proteinExistence type="predicted"/>
<organism evidence="5 6">
    <name type="scientific">Paenirhodobacter populi</name>
    <dbReference type="NCBI Taxonomy" id="2306993"/>
    <lineage>
        <taxon>Bacteria</taxon>
        <taxon>Pseudomonadati</taxon>
        <taxon>Pseudomonadota</taxon>
        <taxon>Alphaproteobacteria</taxon>
        <taxon>Rhodobacterales</taxon>
        <taxon>Rhodobacter group</taxon>
        <taxon>Paenirhodobacter</taxon>
    </lineage>
</organism>
<dbReference type="PANTHER" id="PTHR43309">
    <property type="entry name" value="5-OXOPROLINASE SUBUNIT C"/>
    <property type="match status" value="1"/>
</dbReference>
<reference evidence="5 6" key="1">
    <citation type="submission" date="2019-01" db="EMBL/GenBank/DDBJ databases">
        <title>Sinorhodobacter populi sp. nov. isolated from the symptomatic bark tissue of Populus euramericana canker.</title>
        <authorList>
            <person name="Xu G."/>
        </authorList>
    </citation>
    <scope>NUCLEOTIDE SEQUENCE [LARGE SCALE GENOMIC DNA]</scope>
    <source>
        <strain evidence="5 6">2D-5</strain>
    </source>
</reference>
<evidence type="ECO:0000256" key="1">
    <source>
        <dbReference type="ARBA" id="ARBA00022741"/>
    </source>
</evidence>
<protein>
    <submittedName>
        <fullName evidence="5">Biotin-dependent carboxyltransferase</fullName>
    </submittedName>
</protein>
<reference evidence="5 6" key="2">
    <citation type="submission" date="2019-01" db="EMBL/GenBank/DDBJ databases">
        <authorList>
            <person name="Li Y."/>
        </authorList>
    </citation>
    <scope>NUCLEOTIDE SEQUENCE [LARGE SCALE GENOMIC DNA]</scope>
    <source>
        <strain evidence="5 6">2D-5</strain>
    </source>
</reference>
<comment type="caution">
    <text evidence="5">The sequence shown here is derived from an EMBL/GenBank/DDBJ whole genome shotgun (WGS) entry which is preliminary data.</text>
</comment>
<keyword evidence="1" id="KW-0547">Nucleotide-binding</keyword>
<dbReference type="Proteomes" id="UP000285710">
    <property type="component" value="Unassembled WGS sequence"/>
</dbReference>
<dbReference type="RefSeq" id="WP_128270632.1">
    <property type="nucleotide sequence ID" value="NZ_SAUW01000023.1"/>
</dbReference>
<dbReference type="AlphaFoldDB" id="A0A443IMX8"/>
<evidence type="ECO:0000313" key="6">
    <source>
        <dbReference type="Proteomes" id="UP000285710"/>
    </source>
</evidence>
<dbReference type="InterPro" id="IPR003778">
    <property type="entry name" value="CT_A_B"/>
</dbReference>
<dbReference type="GO" id="GO:0005524">
    <property type="term" value="F:ATP binding"/>
    <property type="evidence" value="ECO:0007669"/>
    <property type="project" value="UniProtKB-KW"/>
</dbReference>
<dbReference type="GO" id="GO:0016740">
    <property type="term" value="F:transferase activity"/>
    <property type="evidence" value="ECO:0007669"/>
    <property type="project" value="UniProtKB-KW"/>
</dbReference>
<dbReference type="InterPro" id="IPR029000">
    <property type="entry name" value="Cyclophilin-like_dom_sf"/>
</dbReference>
<dbReference type="SUPFAM" id="SSF50891">
    <property type="entry name" value="Cyclophilin-like"/>
    <property type="match status" value="1"/>
</dbReference>
<evidence type="ECO:0000313" key="5">
    <source>
        <dbReference type="EMBL" id="RWR07247.1"/>
    </source>
</evidence>
<evidence type="ECO:0000256" key="2">
    <source>
        <dbReference type="ARBA" id="ARBA00022801"/>
    </source>
</evidence>
<dbReference type="PANTHER" id="PTHR43309:SF5">
    <property type="entry name" value="5-OXOPROLINASE SUBUNIT C"/>
    <property type="match status" value="1"/>
</dbReference>
<evidence type="ECO:0000259" key="4">
    <source>
        <dbReference type="SMART" id="SM00797"/>
    </source>
</evidence>
<accession>A0A443IMX8</accession>
<gene>
    <name evidence="5" type="ORF">D2T33_17400</name>
</gene>
<keyword evidence="2" id="KW-0378">Hydrolase</keyword>
<dbReference type="Pfam" id="PF02626">
    <property type="entry name" value="CT_A_B"/>
    <property type="match status" value="1"/>
</dbReference>
<dbReference type="NCBIfam" id="TIGR00724">
    <property type="entry name" value="urea_amlyse_rel"/>
    <property type="match status" value="1"/>
</dbReference>
<dbReference type="GO" id="GO:0016787">
    <property type="term" value="F:hydrolase activity"/>
    <property type="evidence" value="ECO:0007669"/>
    <property type="project" value="UniProtKB-KW"/>
</dbReference>
<keyword evidence="5" id="KW-0808">Transferase</keyword>
<dbReference type="Gene3D" id="2.40.100.10">
    <property type="entry name" value="Cyclophilin-like"/>
    <property type="match status" value="1"/>
</dbReference>
<name>A0A443IMX8_9RHOB</name>
<dbReference type="SMART" id="SM00797">
    <property type="entry name" value="AHS2"/>
    <property type="match status" value="1"/>
</dbReference>
<dbReference type="EMBL" id="SAUW01000023">
    <property type="protein sequence ID" value="RWR07247.1"/>
    <property type="molecule type" value="Genomic_DNA"/>
</dbReference>
<keyword evidence="6" id="KW-1185">Reference proteome</keyword>
<sequence length="311" mass="32759">MAQVTVLRAGLMMTVQDAGRAGFLRFGVSGSGPMDPEALRMANALVGNDPEAAALEFAYVGGVLRFADDRMVAVCAAAPDLKIDGARALPWRSHLLRAGQELSVGATPGSVWGYVAVSGGIATPPVLGARSTHLRTGIGGLDGRALQDGDDLPLGAGDIGPVRVLRNPWRVRGGAIRVVMGPQDDYFSPEILRRFLNGPYAATNQRDRMALILDGPDLPAVRGHDIVSDGTLAGSIQVPGSGRPMVLMADRQTTGGYPKIATVTGIDLPRLAQMPTGRRFRFQAVPQDRAEDLLIAARTAFRHALAEVGAP</sequence>